<evidence type="ECO:0000313" key="1">
    <source>
        <dbReference type="EMBL" id="KAI0504379.1"/>
    </source>
</evidence>
<sequence length="165" mass="19665">MDEKENYIEFRASVKSDSSPLKSLSPIIDGSGGKRRRMDWTRGQYLFLVDIDLNFWFRTILFVEEFKISEVLRLHESLIRYFVVVRLRYFVVVRLRSFDDVSFPSDRTLQHFDLKQRRELPLARCEDAGLLMFAWFENAFKLWNGWCNKSYGGLKDWGVVSVFLE</sequence>
<dbReference type="AlphaFoldDB" id="A0A8T3B6G1"/>
<evidence type="ECO:0000313" key="2">
    <source>
        <dbReference type="Proteomes" id="UP000829196"/>
    </source>
</evidence>
<accession>A0A8T3B6G1</accession>
<reference evidence="1" key="1">
    <citation type="journal article" date="2022" name="Front. Genet.">
        <title>Chromosome-Scale Assembly of the Dendrobium nobile Genome Provides Insights Into the Molecular Mechanism of the Biosynthesis of the Medicinal Active Ingredient of Dendrobium.</title>
        <authorList>
            <person name="Xu Q."/>
            <person name="Niu S.-C."/>
            <person name="Li K.-L."/>
            <person name="Zheng P.-J."/>
            <person name="Zhang X.-J."/>
            <person name="Jia Y."/>
            <person name="Liu Y."/>
            <person name="Niu Y.-X."/>
            <person name="Yu L.-H."/>
            <person name="Chen D.-F."/>
            <person name="Zhang G.-Q."/>
        </authorList>
    </citation>
    <scope>NUCLEOTIDE SEQUENCE</scope>
    <source>
        <tissue evidence="1">Leaf</tissue>
    </source>
</reference>
<gene>
    <name evidence="1" type="ORF">KFK09_015331</name>
</gene>
<name>A0A8T3B6G1_DENNO</name>
<proteinExistence type="predicted"/>
<protein>
    <submittedName>
        <fullName evidence="1">Uncharacterized protein</fullName>
    </submittedName>
</protein>
<comment type="caution">
    <text evidence="1">The sequence shown here is derived from an EMBL/GenBank/DDBJ whole genome shotgun (WGS) entry which is preliminary data.</text>
</comment>
<keyword evidence="2" id="KW-1185">Reference proteome</keyword>
<dbReference type="Proteomes" id="UP000829196">
    <property type="component" value="Unassembled WGS sequence"/>
</dbReference>
<organism evidence="1 2">
    <name type="scientific">Dendrobium nobile</name>
    <name type="common">Orchid</name>
    <dbReference type="NCBI Taxonomy" id="94219"/>
    <lineage>
        <taxon>Eukaryota</taxon>
        <taxon>Viridiplantae</taxon>
        <taxon>Streptophyta</taxon>
        <taxon>Embryophyta</taxon>
        <taxon>Tracheophyta</taxon>
        <taxon>Spermatophyta</taxon>
        <taxon>Magnoliopsida</taxon>
        <taxon>Liliopsida</taxon>
        <taxon>Asparagales</taxon>
        <taxon>Orchidaceae</taxon>
        <taxon>Epidendroideae</taxon>
        <taxon>Malaxideae</taxon>
        <taxon>Dendrobiinae</taxon>
        <taxon>Dendrobium</taxon>
    </lineage>
</organism>
<dbReference type="EMBL" id="JAGYWB010000011">
    <property type="protein sequence ID" value="KAI0504379.1"/>
    <property type="molecule type" value="Genomic_DNA"/>
</dbReference>